<organism evidence="3">
    <name type="scientific">Sesamum calycinum</name>
    <dbReference type="NCBI Taxonomy" id="2727403"/>
    <lineage>
        <taxon>Eukaryota</taxon>
        <taxon>Viridiplantae</taxon>
        <taxon>Streptophyta</taxon>
        <taxon>Embryophyta</taxon>
        <taxon>Tracheophyta</taxon>
        <taxon>Spermatophyta</taxon>
        <taxon>Magnoliopsida</taxon>
        <taxon>eudicotyledons</taxon>
        <taxon>Gunneridae</taxon>
        <taxon>Pentapetalae</taxon>
        <taxon>asterids</taxon>
        <taxon>lamiids</taxon>
        <taxon>Lamiales</taxon>
        <taxon>Pedaliaceae</taxon>
        <taxon>Sesamum</taxon>
    </lineage>
</organism>
<dbReference type="InterPro" id="IPR007021">
    <property type="entry name" value="DUF659"/>
</dbReference>
<dbReference type="PANTHER" id="PTHR32166">
    <property type="entry name" value="OSJNBA0013A04.12 PROTEIN"/>
    <property type="match status" value="1"/>
</dbReference>
<protein>
    <recommendedName>
        <fullName evidence="2">DUF659 domain-containing protein</fullName>
    </recommendedName>
</protein>
<evidence type="ECO:0000313" key="3">
    <source>
        <dbReference type="EMBL" id="KAL0367944.1"/>
    </source>
</evidence>
<reference evidence="3" key="2">
    <citation type="journal article" date="2024" name="Plant">
        <title>Genomic evolution and insights into agronomic trait innovations of Sesamum species.</title>
        <authorList>
            <person name="Miao H."/>
            <person name="Wang L."/>
            <person name="Qu L."/>
            <person name="Liu H."/>
            <person name="Sun Y."/>
            <person name="Le M."/>
            <person name="Wang Q."/>
            <person name="Wei S."/>
            <person name="Zheng Y."/>
            <person name="Lin W."/>
            <person name="Duan Y."/>
            <person name="Cao H."/>
            <person name="Xiong S."/>
            <person name="Wang X."/>
            <person name="Wei L."/>
            <person name="Li C."/>
            <person name="Ma Q."/>
            <person name="Ju M."/>
            <person name="Zhao R."/>
            <person name="Li G."/>
            <person name="Mu C."/>
            <person name="Tian Q."/>
            <person name="Mei H."/>
            <person name="Zhang T."/>
            <person name="Gao T."/>
            <person name="Zhang H."/>
        </authorList>
    </citation>
    <scope>NUCLEOTIDE SEQUENCE</scope>
    <source>
        <strain evidence="3">KEN8</strain>
    </source>
</reference>
<feature type="domain" description="DUF659" evidence="2">
    <location>
        <begin position="79"/>
        <end position="166"/>
    </location>
</feature>
<dbReference type="PANTHER" id="PTHR32166:SF74">
    <property type="entry name" value="OS05G0256350 PROTEIN"/>
    <property type="match status" value="1"/>
</dbReference>
<feature type="compositionally biased region" description="Low complexity" evidence="1">
    <location>
        <begin position="299"/>
        <end position="317"/>
    </location>
</feature>
<name>A0AAW2QJX0_9LAMI</name>
<evidence type="ECO:0000259" key="2">
    <source>
        <dbReference type="Pfam" id="PF04937"/>
    </source>
</evidence>
<comment type="caution">
    <text evidence="3">The sequence shown here is derived from an EMBL/GenBank/DDBJ whole genome shotgun (WGS) entry which is preliminary data.</text>
</comment>
<dbReference type="AlphaFoldDB" id="A0AAW2QJX0"/>
<accession>A0AAW2QJX0</accession>
<dbReference type="EMBL" id="JACGWM010000006">
    <property type="protein sequence ID" value="KAL0367944.1"/>
    <property type="molecule type" value="Genomic_DNA"/>
</dbReference>
<sequence>MGPIDMYFMQDADEIVKQTKNKDDRKFFYENRKKMREYAVQKFCQWIYDMGIPFNTLRAYGFRPAIEALGQFGPSMNPPSYYKVRVTYLKKESKHTRVILKGHDEIKAKYGCSSMEDGWTDTRQRMFINFLVNNPKGSKFIESVDGSLYAHTGGKIFELLDKAKEAIAASFSNIEEKYKDVFALIDAIWNAQLHRPLHAASYYLNLEFYNANPNVEQDEEVIALRQRYDARDTIDPILLDKIDESNKWLLGRLTLNSDKENATVFEDDEFTWGDVARAAGVDEDAYSLRSQATKEPRGTSKTFSSKASKKASSSKSTGHCLNLIDEEEEEE</sequence>
<gene>
    <name evidence="3" type="ORF">Scaly_1013300</name>
</gene>
<proteinExistence type="predicted"/>
<evidence type="ECO:0000256" key="1">
    <source>
        <dbReference type="SAM" id="MobiDB-lite"/>
    </source>
</evidence>
<dbReference type="Pfam" id="PF04937">
    <property type="entry name" value="DUF659"/>
    <property type="match status" value="1"/>
</dbReference>
<reference evidence="3" key="1">
    <citation type="submission" date="2020-06" db="EMBL/GenBank/DDBJ databases">
        <authorList>
            <person name="Li T."/>
            <person name="Hu X."/>
            <person name="Zhang T."/>
            <person name="Song X."/>
            <person name="Zhang H."/>
            <person name="Dai N."/>
            <person name="Sheng W."/>
            <person name="Hou X."/>
            <person name="Wei L."/>
        </authorList>
    </citation>
    <scope>NUCLEOTIDE SEQUENCE</scope>
    <source>
        <strain evidence="3">KEN8</strain>
        <tissue evidence="3">Leaf</tissue>
    </source>
</reference>
<feature type="region of interest" description="Disordered" evidence="1">
    <location>
        <begin position="285"/>
        <end position="331"/>
    </location>
</feature>